<keyword evidence="3" id="KW-1185">Reference proteome</keyword>
<reference evidence="2" key="2">
    <citation type="journal article" date="2023" name="Microbiol Resour">
        <title>Decontamination and Annotation of the Draft Genome Sequence of the Oomycete Lagenidium giganteum ARSEF 373.</title>
        <authorList>
            <person name="Morgan W.R."/>
            <person name="Tartar A."/>
        </authorList>
    </citation>
    <scope>NUCLEOTIDE SEQUENCE</scope>
    <source>
        <strain evidence="2">ARSEF 373</strain>
    </source>
</reference>
<protein>
    <submittedName>
        <fullName evidence="2">Uncharacterized protein</fullName>
    </submittedName>
</protein>
<dbReference type="Proteomes" id="UP001146120">
    <property type="component" value="Unassembled WGS sequence"/>
</dbReference>
<dbReference type="EMBL" id="DAKRPA010000008">
    <property type="protein sequence ID" value="DBA04415.1"/>
    <property type="molecule type" value="Genomic_DNA"/>
</dbReference>
<dbReference type="AlphaFoldDB" id="A0AAV2ZKX1"/>
<gene>
    <name evidence="2" type="ORF">N0F65_010011</name>
</gene>
<evidence type="ECO:0000313" key="2">
    <source>
        <dbReference type="EMBL" id="DBA04415.1"/>
    </source>
</evidence>
<dbReference type="PANTHER" id="PTHR14633:SF3">
    <property type="entry name" value="LITTLE ELONGATION COMPLEX SUBUNIT 2"/>
    <property type="match status" value="1"/>
</dbReference>
<dbReference type="GO" id="GO:0042795">
    <property type="term" value="P:snRNA transcription by RNA polymerase II"/>
    <property type="evidence" value="ECO:0007669"/>
    <property type="project" value="TreeGrafter"/>
</dbReference>
<accession>A0AAV2ZKX1</accession>
<feature type="compositionally biased region" description="Basic and acidic residues" evidence="1">
    <location>
        <begin position="1"/>
        <end position="27"/>
    </location>
</feature>
<sequence length="407" mass="45645">MNGDSHESRLYGDEEARRHVVVTRDYKVPPPPKPSSERAAAAASLLETIHSSLRDVKQVHNAAPAQPVVVGAPPLPQRHLLDILYDRKHKADADSAENISRRISTLTIAQHVQYLKLLQKRVTAQLVGMVVMCLRGLPALLALSNQEAQEWTDLDSLVELEQAALRADLERLARKDCAARYTFVPTFAHHWHEKTMVHCKNDVYRMYSQHYEPCVAIPYATDPRAKLPPRPPLVMQHVKEVMHYGSAFVVDEETLFAPGMTLNRDPVITANTSTGEDASSSTTAATTAAAIDEHYALRECISTDSYAEQLMDTHDCEFAISSSTLLTLFDNDTKRFESNYGWIIPVKSRLSMLKDGSTKKRVYLDRSLPSRYVPARQKLSEASTRKLLTAFKVLLGLCRPVTTENRN</sequence>
<comment type="caution">
    <text evidence="2">The sequence shown here is derived from an EMBL/GenBank/DDBJ whole genome shotgun (WGS) entry which is preliminary data.</text>
</comment>
<evidence type="ECO:0000313" key="3">
    <source>
        <dbReference type="Proteomes" id="UP001146120"/>
    </source>
</evidence>
<feature type="region of interest" description="Disordered" evidence="1">
    <location>
        <begin position="1"/>
        <end position="38"/>
    </location>
</feature>
<evidence type="ECO:0000256" key="1">
    <source>
        <dbReference type="SAM" id="MobiDB-lite"/>
    </source>
</evidence>
<dbReference type="GO" id="GO:0042796">
    <property type="term" value="P:snRNA transcription by RNA polymerase III"/>
    <property type="evidence" value="ECO:0007669"/>
    <property type="project" value="TreeGrafter"/>
</dbReference>
<dbReference type="GO" id="GO:0045945">
    <property type="term" value="P:positive regulation of transcription by RNA polymerase III"/>
    <property type="evidence" value="ECO:0007669"/>
    <property type="project" value="TreeGrafter"/>
</dbReference>
<dbReference type="PANTHER" id="PTHR14633">
    <property type="entry name" value="LITTLE ELONGATION COMPLEX SUBUNIT 2"/>
    <property type="match status" value="1"/>
</dbReference>
<reference evidence="2" key="1">
    <citation type="submission" date="2022-11" db="EMBL/GenBank/DDBJ databases">
        <authorList>
            <person name="Morgan W.R."/>
            <person name="Tartar A."/>
        </authorList>
    </citation>
    <scope>NUCLEOTIDE SEQUENCE</scope>
    <source>
        <strain evidence="2">ARSEF 373</strain>
    </source>
</reference>
<name>A0AAV2ZKX1_9STRA</name>
<organism evidence="2 3">
    <name type="scientific">Lagenidium giganteum</name>
    <dbReference type="NCBI Taxonomy" id="4803"/>
    <lineage>
        <taxon>Eukaryota</taxon>
        <taxon>Sar</taxon>
        <taxon>Stramenopiles</taxon>
        <taxon>Oomycota</taxon>
        <taxon>Peronosporomycetes</taxon>
        <taxon>Pythiales</taxon>
        <taxon>Pythiaceae</taxon>
    </lineage>
</organism>
<proteinExistence type="predicted"/>